<organism evidence="1">
    <name type="scientific">Arundo donax</name>
    <name type="common">Giant reed</name>
    <name type="synonym">Donax arundinaceus</name>
    <dbReference type="NCBI Taxonomy" id="35708"/>
    <lineage>
        <taxon>Eukaryota</taxon>
        <taxon>Viridiplantae</taxon>
        <taxon>Streptophyta</taxon>
        <taxon>Embryophyta</taxon>
        <taxon>Tracheophyta</taxon>
        <taxon>Spermatophyta</taxon>
        <taxon>Magnoliopsida</taxon>
        <taxon>Liliopsida</taxon>
        <taxon>Poales</taxon>
        <taxon>Poaceae</taxon>
        <taxon>PACMAD clade</taxon>
        <taxon>Arundinoideae</taxon>
        <taxon>Arundineae</taxon>
        <taxon>Arundo</taxon>
    </lineage>
</organism>
<accession>A0A0A9C2K9</accession>
<reference evidence="1" key="2">
    <citation type="journal article" date="2015" name="Data Brief">
        <title>Shoot transcriptome of the giant reed, Arundo donax.</title>
        <authorList>
            <person name="Barrero R.A."/>
            <person name="Guerrero F.D."/>
            <person name="Moolhuijzen P."/>
            <person name="Goolsby J.A."/>
            <person name="Tidwell J."/>
            <person name="Bellgard S.E."/>
            <person name="Bellgard M.I."/>
        </authorList>
    </citation>
    <scope>NUCLEOTIDE SEQUENCE</scope>
    <source>
        <tissue evidence="1">Shoot tissue taken approximately 20 cm above the soil surface</tissue>
    </source>
</reference>
<name>A0A0A9C2K9_ARUDO</name>
<sequence length="25" mass="2750">MGEDRVVVGWCVLGFGGKERERRGG</sequence>
<evidence type="ECO:0000313" key="1">
    <source>
        <dbReference type="EMBL" id="JAD69821.1"/>
    </source>
</evidence>
<dbReference type="AlphaFoldDB" id="A0A0A9C2K9"/>
<protein>
    <submittedName>
        <fullName evidence="1">Uncharacterized protein</fullName>
    </submittedName>
</protein>
<proteinExistence type="predicted"/>
<reference evidence="1" key="1">
    <citation type="submission" date="2014-09" db="EMBL/GenBank/DDBJ databases">
        <authorList>
            <person name="Magalhaes I.L.F."/>
            <person name="Oliveira U."/>
            <person name="Santos F.R."/>
            <person name="Vidigal T.H.D.A."/>
            <person name="Brescovit A.D."/>
            <person name="Santos A.J."/>
        </authorList>
    </citation>
    <scope>NUCLEOTIDE SEQUENCE</scope>
    <source>
        <tissue evidence="1">Shoot tissue taken approximately 20 cm above the soil surface</tissue>
    </source>
</reference>
<dbReference type="EMBL" id="GBRH01228074">
    <property type="protein sequence ID" value="JAD69821.1"/>
    <property type="molecule type" value="Transcribed_RNA"/>
</dbReference>